<organism evidence="1 2">
    <name type="scientific">Stereocaulon virgatum</name>
    <dbReference type="NCBI Taxonomy" id="373712"/>
    <lineage>
        <taxon>Eukaryota</taxon>
        <taxon>Fungi</taxon>
        <taxon>Dikarya</taxon>
        <taxon>Ascomycota</taxon>
        <taxon>Pezizomycotina</taxon>
        <taxon>Lecanoromycetes</taxon>
        <taxon>OSLEUM clade</taxon>
        <taxon>Lecanoromycetidae</taxon>
        <taxon>Lecanorales</taxon>
        <taxon>Lecanorineae</taxon>
        <taxon>Stereocaulaceae</taxon>
        <taxon>Stereocaulon</taxon>
    </lineage>
</organism>
<proteinExistence type="predicted"/>
<evidence type="ECO:0008006" key="3">
    <source>
        <dbReference type="Google" id="ProtNLM"/>
    </source>
</evidence>
<evidence type="ECO:0000313" key="1">
    <source>
        <dbReference type="EMBL" id="KAL2037953.1"/>
    </source>
</evidence>
<gene>
    <name evidence="1" type="ORF">N7G274_009428</name>
</gene>
<reference evidence="1 2" key="1">
    <citation type="submission" date="2024-09" db="EMBL/GenBank/DDBJ databases">
        <title>Rethinking Asexuality: The Enigmatic Case of Functional Sexual Genes in Lepraria (Stereocaulaceae).</title>
        <authorList>
            <person name="Doellman M."/>
            <person name="Sun Y."/>
            <person name="Barcenas-Pena A."/>
            <person name="Lumbsch H.T."/>
            <person name="Grewe F."/>
        </authorList>
    </citation>
    <scope>NUCLEOTIDE SEQUENCE [LARGE SCALE GENOMIC DNA]</scope>
    <source>
        <strain evidence="1 2">Mercado 3170</strain>
    </source>
</reference>
<evidence type="ECO:0000313" key="2">
    <source>
        <dbReference type="Proteomes" id="UP001590950"/>
    </source>
</evidence>
<sequence>MSNANLATLPYEIRMKIVRCLLKDNEPQKIIRGVNVTAPSSFAIARVSKAFHALSMAVFYGENKFQYFDAHSLTFSAAQCDKAQIQSLSTRMDWQFLQDLVAGTTFSPQVAKHVLSIHTFQRLRHLDLYVPCSKGHMNTKLYRRRLVKFVQSSFPKIRKVTVTELSGKNRASNWLARKMNERNQCWGQLMSKPRQAEEKRMLKEYLAKRGKELKALRTKV</sequence>
<protein>
    <recommendedName>
        <fullName evidence="3">F-box domain-containing protein</fullName>
    </recommendedName>
</protein>
<dbReference type="Proteomes" id="UP001590950">
    <property type="component" value="Unassembled WGS sequence"/>
</dbReference>
<dbReference type="EMBL" id="JBEFKJ010000036">
    <property type="protein sequence ID" value="KAL2037953.1"/>
    <property type="molecule type" value="Genomic_DNA"/>
</dbReference>
<accession>A0ABR3ZYV7</accession>
<keyword evidence="2" id="KW-1185">Reference proteome</keyword>
<comment type="caution">
    <text evidence="1">The sequence shown here is derived from an EMBL/GenBank/DDBJ whole genome shotgun (WGS) entry which is preliminary data.</text>
</comment>
<name>A0ABR3ZYV7_9LECA</name>